<evidence type="ECO:0000256" key="1">
    <source>
        <dbReference type="SAM" id="MobiDB-lite"/>
    </source>
</evidence>
<feature type="chain" id="PRO_5032277855" description="DUF3108 domain-containing protein" evidence="2">
    <location>
        <begin position="20"/>
        <end position="276"/>
    </location>
</feature>
<evidence type="ECO:0000256" key="2">
    <source>
        <dbReference type="SAM" id="SignalP"/>
    </source>
</evidence>
<reference evidence="3 4" key="1">
    <citation type="submission" date="2019-12" db="EMBL/GenBank/DDBJ databases">
        <title>Genomic-based taxomic classification of the family Erythrobacteraceae.</title>
        <authorList>
            <person name="Xu L."/>
        </authorList>
    </citation>
    <scope>NUCLEOTIDE SEQUENCE [LARGE SCALE GENOMIC DNA]</scope>
    <source>
        <strain evidence="3 4">M0322</strain>
    </source>
</reference>
<gene>
    <name evidence="3" type="ORF">GRI99_11230</name>
</gene>
<dbReference type="Proteomes" id="UP000466966">
    <property type="component" value="Unassembled WGS sequence"/>
</dbReference>
<evidence type="ECO:0000313" key="3">
    <source>
        <dbReference type="EMBL" id="MXO72198.1"/>
    </source>
</evidence>
<dbReference type="RefSeq" id="WP_160772124.1">
    <property type="nucleotide sequence ID" value="NZ_WTYV01000004.1"/>
</dbReference>
<feature type="region of interest" description="Disordered" evidence="1">
    <location>
        <begin position="254"/>
        <end position="276"/>
    </location>
</feature>
<proteinExistence type="predicted"/>
<keyword evidence="2" id="KW-0732">Signal</keyword>
<name>A0A844YYS9_9SPHN</name>
<dbReference type="EMBL" id="WTYV01000004">
    <property type="protein sequence ID" value="MXO72198.1"/>
    <property type="molecule type" value="Genomic_DNA"/>
</dbReference>
<protein>
    <recommendedName>
        <fullName evidence="5">DUF3108 domain-containing protein</fullName>
    </recommendedName>
</protein>
<evidence type="ECO:0000313" key="4">
    <source>
        <dbReference type="Proteomes" id="UP000466966"/>
    </source>
</evidence>
<evidence type="ECO:0008006" key="5">
    <source>
        <dbReference type="Google" id="ProtNLM"/>
    </source>
</evidence>
<sequence>MKRLACALLLALLPAPLSAQPATPTPISDARASAPFDITGQWVPLITEDWRWRMITPPVGDWIAVPLTPAGVARTLEWDLAADRAAGRECHAYGPGGLLRLPVRVRFDWADGNTLRLQTDEGEQVRSFHFVTAAPGPDLPALARPERAAGAPTLQGRTLAQWHAYPQARGLGFGARETSGGALRAVTTNTTGGYLRRNGVPYSADAVITEQFNLLPMPDGGDLLVLTTQVEDPVYFARPFVVSTTFRRETDLSQWTPAPCHTDDPLEPTIPGGRGR</sequence>
<dbReference type="AlphaFoldDB" id="A0A844YYS9"/>
<accession>A0A844YYS9</accession>
<comment type="caution">
    <text evidence="3">The sequence shown here is derived from an EMBL/GenBank/DDBJ whole genome shotgun (WGS) entry which is preliminary data.</text>
</comment>
<keyword evidence="4" id="KW-1185">Reference proteome</keyword>
<organism evidence="3 4">
    <name type="scientific">Alteraurantiacibacter buctensis</name>
    <dbReference type="NCBI Taxonomy" id="1503981"/>
    <lineage>
        <taxon>Bacteria</taxon>
        <taxon>Pseudomonadati</taxon>
        <taxon>Pseudomonadota</taxon>
        <taxon>Alphaproteobacteria</taxon>
        <taxon>Sphingomonadales</taxon>
        <taxon>Erythrobacteraceae</taxon>
        <taxon>Alteraurantiacibacter</taxon>
    </lineage>
</organism>
<feature type="signal peptide" evidence="2">
    <location>
        <begin position="1"/>
        <end position="19"/>
    </location>
</feature>